<dbReference type="AlphaFoldDB" id="A0A846K005"/>
<comment type="caution">
    <text evidence="1">The sequence shown here is derived from an EMBL/GenBank/DDBJ whole genome shotgun (WGS) entry which is preliminary data.</text>
</comment>
<proteinExistence type="predicted"/>
<dbReference type="EMBL" id="SWVK01000023">
    <property type="protein sequence ID" value="NFN36441.1"/>
    <property type="molecule type" value="Genomic_DNA"/>
</dbReference>
<sequence>MIYTVIKLIKTANFEGVLMKDQYGKEYITNGVIKWEAINKRIKQCKIVDSIDKEKLLKRWNKFFTYEKLIF</sequence>
<gene>
    <name evidence="1" type="ORF">FDB51_15255</name>
</gene>
<evidence type="ECO:0000313" key="2">
    <source>
        <dbReference type="Proteomes" id="UP000473681"/>
    </source>
</evidence>
<dbReference type="Proteomes" id="UP000473681">
    <property type="component" value="Unassembled WGS sequence"/>
</dbReference>
<organism evidence="1 2">
    <name type="scientific">Clostridium botulinum</name>
    <dbReference type="NCBI Taxonomy" id="1491"/>
    <lineage>
        <taxon>Bacteria</taxon>
        <taxon>Bacillati</taxon>
        <taxon>Bacillota</taxon>
        <taxon>Clostridia</taxon>
        <taxon>Eubacteriales</taxon>
        <taxon>Clostridiaceae</taxon>
        <taxon>Clostridium</taxon>
    </lineage>
</organism>
<name>A0A846K005_CLOBO</name>
<accession>A0A846K005</accession>
<evidence type="ECO:0000313" key="1">
    <source>
        <dbReference type="EMBL" id="NFN36441.1"/>
    </source>
</evidence>
<protein>
    <submittedName>
        <fullName evidence="1">Uncharacterized protein</fullName>
    </submittedName>
</protein>
<reference evidence="1 2" key="1">
    <citation type="submission" date="2019-04" db="EMBL/GenBank/DDBJ databases">
        <title>Genome sequencing of Clostridium botulinum Groups I-IV and Clostridium butyricum.</title>
        <authorList>
            <person name="Brunt J."/>
            <person name="Van Vliet A.H.M."/>
            <person name="Stringer S.C."/>
            <person name="Carter A.T."/>
            <person name="Peck M.W."/>
        </authorList>
    </citation>
    <scope>NUCLEOTIDE SEQUENCE [LARGE SCALE GENOMIC DNA]</scope>
    <source>
        <strain evidence="1 2">CB-K-33E</strain>
    </source>
</reference>